<name>A0AAV9X6K2_9PEZI</name>
<dbReference type="EMBL" id="JAVHJO010000009">
    <property type="protein sequence ID" value="KAK6537231.1"/>
    <property type="molecule type" value="Genomic_DNA"/>
</dbReference>
<keyword evidence="3" id="KW-1185">Reference proteome</keyword>
<organism evidence="2 3">
    <name type="scientific">Orbilia ellipsospora</name>
    <dbReference type="NCBI Taxonomy" id="2528407"/>
    <lineage>
        <taxon>Eukaryota</taxon>
        <taxon>Fungi</taxon>
        <taxon>Dikarya</taxon>
        <taxon>Ascomycota</taxon>
        <taxon>Pezizomycotina</taxon>
        <taxon>Orbiliomycetes</taxon>
        <taxon>Orbiliales</taxon>
        <taxon>Orbiliaceae</taxon>
        <taxon>Orbilia</taxon>
    </lineage>
</organism>
<evidence type="ECO:0000313" key="3">
    <source>
        <dbReference type="Proteomes" id="UP001365542"/>
    </source>
</evidence>
<protein>
    <recommendedName>
        <fullName evidence="1">F-box domain-containing protein</fullName>
    </recommendedName>
</protein>
<gene>
    <name evidence="2" type="ORF">TWF694_011427</name>
</gene>
<evidence type="ECO:0000259" key="1">
    <source>
        <dbReference type="PROSITE" id="PS50181"/>
    </source>
</evidence>
<reference evidence="2 3" key="1">
    <citation type="submission" date="2019-10" db="EMBL/GenBank/DDBJ databases">
        <authorList>
            <person name="Palmer J.M."/>
        </authorList>
    </citation>
    <scope>NUCLEOTIDE SEQUENCE [LARGE SCALE GENOMIC DNA]</scope>
    <source>
        <strain evidence="2 3">TWF694</strain>
    </source>
</reference>
<dbReference type="AlphaFoldDB" id="A0AAV9X6K2"/>
<feature type="domain" description="F-box" evidence="1">
    <location>
        <begin position="13"/>
        <end position="51"/>
    </location>
</feature>
<accession>A0AAV9X6K2</accession>
<comment type="caution">
    <text evidence="2">The sequence shown here is derived from an EMBL/GenBank/DDBJ whole genome shotgun (WGS) entry which is preliminary data.</text>
</comment>
<proteinExistence type="predicted"/>
<dbReference type="Proteomes" id="UP001365542">
    <property type="component" value="Unassembled WGS sequence"/>
</dbReference>
<evidence type="ECO:0000313" key="2">
    <source>
        <dbReference type="EMBL" id="KAK6537231.1"/>
    </source>
</evidence>
<dbReference type="PROSITE" id="PS50181">
    <property type="entry name" value="FBOX"/>
    <property type="match status" value="1"/>
</dbReference>
<dbReference type="InterPro" id="IPR001810">
    <property type="entry name" value="F-box_dom"/>
</dbReference>
<sequence length="461" mass="53392">MASVTSQIHPPTAFKLFELPADIFALILQRLILRDIVALSLSTKSLRHIYKPNNKDIDCARRAHLYFLGTQSSHSKPTHRCPYCSSPLCPPTCKSALFLDTNTGIFFPSSLWDTRRSRLAYHDNGRTKLPKWEIPHFGSMYSTIWCEHHRCPRDLFSMRNLHKTFGSQRFLTEYGRFDFNGSGWQCTREKRGQDPKAARWFSGYDVQSQDQLDALLRSQDKQTLAPHQIYEKKCYEIFCRHCFLQLNSNRRLYLSPIGAKSCNNRLHQFAFLDGVNTRGFQRKSSHKGCENCGFVIVQFNLINSFDSGWTGSRLIGWAQKSESEPQDRDYYLWVAAECKTVFKGFNVQEAQRLELVDPNGTAAALKLVRGRSVLNFPRPRIGIQDLPYKIIAQILEYVHEDWKDSSWYNALTSSYMFLKASHKMNTSTERPFTAEEVWGKSYRIPKGPGHIPFYDRSVIYM</sequence>